<gene>
    <name evidence="2" type="ORF">BI49514_00304</name>
</gene>
<keyword evidence="3" id="KW-1185">Reference proteome</keyword>
<reference evidence="3" key="1">
    <citation type="submission" date="2017-03" db="EMBL/GenBank/DDBJ databases">
        <authorList>
            <person name="Monnet C."/>
        </authorList>
    </citation>
    <scope>NUCLEOTIDE SEQUENCE [LARGE SCALE GENOMIC DNA]</scope>
    <source>
        <strain evidence="3">ATCC 49514</strain>
    </source>
</reference>
<organism evidence="2 3">
    <name type="scientific">Brevibacterium iodinum ATCC 49514</name>
    <dbReference type="NCBI Taxonomy" id="1255616"/>
    <lineage>
        <taxon>Bacteria</taxon>
        <taxon>Bacillati</taxon>
        <taxon>Actinomycetota</taxon>
        <taxon>Actinomycetes</taxon>
        <taxon>Micrococcales</taxon>
        <taxon>Brevibacteriaceae</taxon>
        <taxon>Brevibacterium</taxon>
    </lineage>
</organism>
<feature type="domain" description="Transposase Synechocystis PCC 6803" evidence="1">
    <location>
        <begin position="72"/>
        <end position="109"/>
    </location>
</feature>
<dbReference type="Pfam" id="PF01710">
    <property type="entry name" value="HTH_Tnp_IS630"/>
    <property type="match status" value="1"/>
</dbReference>
<evidence type="ECO:0000313" key="2">
    <source>
        <dbReference type="EMBL" id="SMX66618.1"/>
    </source>
</evidence>
<dbReference type="EMBL" id="FXYX01000001">
    <property type="protein sequence ID" value="SMX66618.1"/>
    <property type="molecule type" value="Genomic_DNA"/>
</dbReference>
<dbReference type="AlphaFoldDB" id="A0A2H1HUM8"/>
<accession>A0A2H1HUM8</accession>
<proteinExistence type="predicted"/>
<sequence>MGNWIKRYRAEHPEKFATDELESVSWAEHQAVVAENARLKQENEFLGKVNLLCSEATVEDVYEFIQGEKATYSIAMMCTVLGIARASFYRWLSRTKAGPTQRDTRHQELVAAIKIAHR</sequence>
<dbReference type="InterPro" id="IPR002622">
    <property type="entry name" value="Transposase_14"/>
</dbReference>
<protein>
    <submittedName>
        <fullName evidence="2">Transposase</fullName>
    </submittedName>
</protein>
<evidence type="ECO:0000313" key="3">
    <source>
        <dbReference type="Proteomes" id="UP000234382"/>
    </source>
</evidence>
<dbReference type="Proteomes" id="UP000234382">
    <property type="component" value="Unassembled WGS sequence"/>
</dbReference>
<evidence type="ECO:0000259" key="1">
    <source>
        <dbReference type="Pfam" id="PF01710"/>
    </source>
</evidence>
<dbReference type="RefSeq" id="WP_115614090.1">
    <property type="nucleotide sequence ID" value="NZ_FXYX01000001.1"/>
</dbReference>
<name>A0A2H1HUM8_9MICO</name>